<dbReference type="AlphaFoldDB" id="A0AAE1SLI4"/>
<dbReference type="EMBL" id="JAVYJV010000005">
    <property type="protein sequence ID" value="KAK4371597.1"/>
    <property type="molecule type" value="Genomic_DNA"/>
</dbReference>
<organism evidence="2 3">
    <name type="scientific">Anisodus tanguticus</name>
    <dbReference type="NCBI Taxonomy" id="243964"/>
    <lineage>
        <taxon>Eukaryota</taxon>
        <taxon>Viridiplantae</taxon>
        <taxon>Streptophyta</taxon>
        <taxon>Embryophyta</taxon>
        <taxon>Tracheophyta</taxon>
        <taxon>Spermatophyta</taxon>
        <taxon>Magnoliopsida</taxon>
        <taxon>eudicotyledons</taxon>
        <taxon>Gunneridae</taxon>
        <taxon>Pentapetalae</taxon>
        <taxon>asterids</taxon>
        <taxon>lamiids</taxon>
        <taxon>Solanales</taxon>
        <taxon>Solanaceae</taxon>
        <taxon>Solanoideae</taxon>
        <taxon>Hyoscyameae</taxon>
        <taxon>Anisodus</taxon>
    </lineage>
</organism>
<proteinExistence type="predicted"/>
<reference evidence="2" key="1">
    <citation type="submission" date="2023-12" db="EMBL/GenBank/DDBJ databases">
        <title>Genome assembly of Anisodus tanguticus.</title>
        <authorList>
            <person name="Wang Y.-J."/>
        </authorList>
    </citation>
    <scope>NUCLEOTIDE SEQUENCE</scope>
    <source>
        <strain evidence="2">KB-2021</strain>
        <tissue evidence="2">Leaf</tissue>
    </source>
</reference>
<protein>
    <submittedName>
        <fullName evidence="2">Uncharacterized protein</fullName>
    </submittedName>
</protein>
<gene>
    <name evidence="2" type="ORF">RND71_011072</name>
</gene>
<dbReference type="Proteomes" id="UP001291623">
    <property type="component" value="Unassembled WGS sequence"/>
</dbReference>
<name>A0AAE1SLI4_9SOLA</name>
<evidence type="ECO:0000313" key="3">
    <source>
        <dbReference type="Proteomes" id="UP001291623"/>
    </source>
</evidence>
<evidence type="ECO:0000256" key="1">
    <source>
        <dbReference type="SAM" id="MobiDB-lite"/>
    </source>
</evidence>
<comment type="caution">
    <text evidence="2">The sequence shown here is derived from an EMBL/GenBank/DDBJ whole genome shotgun (WGS) entry which is preliminary data.</text>
</comment>
<evidence type="ECO:0000313" key="2">
    <source>
        <dbReference type="EMBL" id="KAK4371597.1"/>
    </source>
</evidence>
<keyword evidence="3" id="KW-1185">Reference proteome</keyword>
<feature type="region of interest" description="Disordered" evidence="1">
    <location>
        <begin position="115"/>
        <end position="165"/>
    </location>
</feature>
<sequence length="165" mass="18737">MNTDEMKIRGELEKDVERDLEDEIKEGICQLALRLHRLYKHQEERNTQKSIDNLGTKDGMQGTNTKALSEVNINIKMEGGTKIEIKEIKKEARRSSKASSNMQRMVTRPLKFDWTQSLRSGPTPVTGYHKINNSRNRAKSIVNKSGQQNVKVVDNVGGKSTRGLK</sequence>
<accession>A0AAE1SLI4</accession>